<protein>
    <recommendedName>
        <fullName evidence="1">peptidyl-tRNA hydrolase</fullName>
        <ecNumber evidence="1">3.1.1.29</ecNumber>
    </recommendedName>
</protein>
<dbReference type="InterPro" id="IPR002833">
    <property type="entry name" value="PTH2"/>
</dbReference>
<dbReference type="Pfam" id="PF01981">
    <property type="entry name" value="PTH2"/>
    <property type="match status" value="1"/>
</dbReference>
<dbReference type="SUPFAM" id="SSF102462">
    <property type="entry name" value="Peptidyl-tRNA hydrolase II"/>
    <property type="match status" value="1"/>
</dbReference>
<organism evidence="6 7">
    <name type="scientific">Sistotremastrum suecicum HHB10207 ss-3</name>
    <dbReference type="NCBI Taxonomy" id="1314776"/>
    <lineage>
        <taxon>Eukaryota</taxon>
        <taxon>Fungi</taxon>
        <taxon>Dikarya</taxon>
        <taxon>Basidiomycota</taxon>
        <taxon>Agaricomycotina</taxon>
        <taxon>Agaricomycetes</taxon>
        <taxon>Sistotremastrales</taxon>
        <taxon>Sistotremastraceae</taxon>
        <taxon>Sistotremastrum</taxon>
    </lineage>
</organism>
<evidence type="ECO:0000256" key="1">
    <source>
        <dbReference type="ARBA" id="ARBA00013260"/>
    </source>
</evidence>
<gene>
    <name evidence="6" type="ORF">SISSUDRAFT_514538</name>
</gene>
<dbReference type="OrthoDB" id="1733656at2759"/>
<dbReference type="Proteomes" id="UP000076798">
    <property type="component" value="Unassembled WGS sequence"/>
</dbReference>
<name>A0A166IPM8_9AGAM</name>
<evidence type="ECO:0000256" key="4">
    <source>
        <dbReference type="ARBA" id="ARBA00048707"/>
    </source>
</evidence>
<keyword evidence="7" id="KW-1185">Reference proteome</keyword>
<keyword evidence="5" id="KW-0812">Transmembrane</keyword>
<keyword evidence="5" id="KW-0472">Membrane</keyword>
<proteinExistence type="inferred from homology"/>
<keyword evidence="2" id="KW-0378">Hydrolase</keyword>
<dbReference type="GO" id="GO:0005829">
    <property type="term" value="C:cytosol"/>
    <property type="evidence" value="ECO:0007669"/>
    <property type="project" value="TreeGrafter"/>
</dbReference>
<evidence type="ECO:0000256" key="2">
    <source>
        <dbReference type="ARBA" id="ARBA00022801"/>
    </source>
</evidence>
<dbReference type="STRING" id="1314776.A0A166IPM8"/>
<dbReference type="PANTHER" id="PTHR12649">
    <property type="entry name" value="PEPTIDYL-TRNA HYDROLASE 2"/>
    <property type="match status" value="1"/>
</dbReference>
<accession>A0A166IPM8</accession>
<reference evidence="6 7" key="1">
    <citation type="journal article" date="2016" name="Mol. Biol. Evol.">
        <title>Comparative Genomics of Early-Diverging Mushroom-Forming Fungi Provides Insights into the Origins of Lignocellulose Decay Capabilities.</title>
        <authorList>
            <person name="Nagy L.G."/>
            <person name="Riley R."/>
            <person name="Tritt A."/>
            <person name="Adam C."/>
            <person name="Daum C."/>
            <person name="Floudas D."/>
            <person name="Sun H."/>
            <person name="Yadav J.S."/>
            <person name="Pangilinan J."/>
            <person name="Larsson K.H."/>
            <person name="Matsuura K."/>
            <person name="Barry K."/>
            <person name="Labutti K."/>
            <person name="Kuo R."/>
            <person name="Ohm R.A."/>
            <person name="Bhattacharya S.S."/>
            <person name="Shirouzu T."/>
            <person name="Yoshinaga Y."/>
            <person name="Martin F.M."/>
            <person name="Grigoriev I.V."/>
            <person name="Hibbett D.S."/>
        </authorList>
    </citation>
    <scope>NUCLEOTIDE SEQUENCE [LARGE SCALE GENOMIC DNA]</scope>
    <source>
        <strain evidence="6 7">HHB10207 ss-3</strain>
    </source>
</reference>
<dbReference type="InterPro" id="IPR023476">
    <property type="entry name" value="Pep_tRNA_hydro_II_dom_sf"/>
</dbReference>
<dbReference type="AlphaFoldDB" id="A0A166IPM8"/>
<evidence type="ECO:0000313" key="7">
    <source>
        <dbReference type="Proteomes" id="UP000076798"/>
    </source>
</evidence>
<dbReference type="Gene3D" id="3.40.1490.10">
    <property type="entry name" value="Bit1"/>
    <property type="match status" value="1"/>
</dbReference>
<keyword evidence="5" id="KW-1133">Transmembrane helix</keyword>
<dbReference type="GO" id="GO:0004045">
    <property type="term" value="F:peptidyl-tRNA hydrolase activity"/>
    <property type="evidence" value="ECO:0007669"/>
    <property type="project" value="UniProtKB-EC"/>
</dbReference>
<evidence type="ECO:0000256" key="5">
    <source>
        <dbReference type="SAM" id="Phobius"/>
    </source>
</evidence>
<dbReference type="EMBL" id="KV428006">
    <property type="protein sequence ID" value="KZT43946.1"/>
    <property type="molecule type" value="Genomic_DNA"/>
</dbReference>
<dbReference type="EC" id="3.1.1.29" evidence="1"/>
<evidence type="ECO:0000313" key="6">
    <source>
        <dbReference type="EMBL" id="KZT43946.1"/>
    </source>
</evidence>
<comment type="catalytic activity">
    <reaction evidence="4">
        <text>an N-acyl-L-alpha-aminoacyl-tRNA + H2O = an N-acyl-L-amino acid + a tRNA + H(+)</text>
        <dbReference type="Rhea" id="RHEA:54448"/>
        <dbReference type="Rhea" id="RHEA-COMP:10123"/>
        <dbReference type="Rhea" id="RHEA-COMP:13883"/>
        <dbReference type="ChEBI" id="CHEBI:15377"/>
        <dbReference type="ChEBI" id="CHEBI:15378"/>
        <dbReference type="ChEBI" id="CHEBI:59874"/>
        <dbReference type="ChEBI" id="CHEBI:78442"/>
        <dbReference type="ChEBI" id="CHEBI:138191"/>
        <dbReference type="EC" id="3.1.1.29"/>
    </reaction>
</comment>
<comment type="similarity">
    <text evidence="3">Belongs to the PTH2 family.</text>
</comment>
<sequence>MYSIALKSKPIVVTYAVVTATSLFVGFRLGSSVTFPLVRTLDIAATVENDELDDIHPEYEQSIEIEGDGDLAAVQPGIFEPCKMILVVRYDLKMDAGTIAAQCCEATLACYKTLSVKNPKVSIELHSIVPD</sequence>
<dbReference type="PANTHER" id="PTHR12649:SF11">
    <property type="entry name" value="PEPTIDYL-TRNA HYDROLASE 2, MITOCHONDRIAL"/>
    <property type="match status" value="1"/>
</dbReference>
<evidence type="ECO:0000256" key="3">
    <source>
        <dbReference type="ARBA" id="ARBA00038050"/>
    </source>
</evidence>
<feature type="transmembrane region" description="Helical" evidence="5">
    <location>
        <begin position="12"/>
        <end position="30"/>
    </location>
</feature>